<evidence type="ECO:0000256" key="2">
    <source>
        <dbReference type="SAM" id="MobiDB-lite"/>
    </source>
</evidence>
<evidence type="ECO:0000313" key="5">
    <source>
        <dbReference type="EMBL" id="MDD1796280.1"/>
    </source>
</evidence>
<comment type="caution">
    <text evidence="5">The sequence shown here is derived from an EMBL/GenBank/DDBJ whole genome shotgun (WGS) entry which is preliminary data.</text>
</comment>
<comment type="similarity">
    <text evidence="1">Belongs to the VgrG protein family.</text>
</comment>
<evidence type="ECO:0000259" key="4">
    <source>
        <dbReference type="Pfam" id="PF22178"/>
    </source>
</evidence>
<dbReference type="Pfam" id="PF04717">
    <property type="entry name" value="Phage_base_V"/>
    <property type="match status" value="1"/>
</dbReference>
<reference evidence="5" key="1">
    <citation type="submission" date="2021-12" db="EMBL/GenBank/DDBJ databases">
        <title>Enterovibrio ZSDZ35 sp. nov. and Enterovibrio ZSDZ42 sp. nov., isolated from coastal seawater in Qingdao.</title>
        <authorList>
            <person name="Zhang P."/>
        </authorList>
    </citation>
    <scope>NUCLEOTIDE SEQUENCE</scope>
    <source>
        <strain evidence="5">ZSDZ42</strain>
    </source>
</reference>
<dbReference type="Gene3D" id="2.40.50.230">
    <property type="entry name" value="Gp5 N-terminal domain"/>
    <property type="match status" value="1"/>
</dbReference>
<sequence>MATESGLQFTLAVEGLPDDAFAVVGFSGSDCLSEPFLYQVHLASRQATFTENDTVDRNVTLMLWSDGELEQRFHGIVRRFTRGDTGFSHTRYSLEMVPALSRLSLRHNSRIFQQQSVPEIMSILLQEMGIDDYAFSLSGSSQTREYCVQYRESDLAFLTRIAADEGIFYTFLHSKDKHTVLFSDDTQTLSSSGLALPYNATVGGTASSTFVKGWQFSAQTRPSSAQLKDYSFKKPAYGFLHDHAGTEMAYQRGTYEHYDFPGRYKSDAAGKPFTQYRLEHLRRDAITATASSNVRQIQAGMLFDLTDHPDEAINRDWVVVSSTCEGTQPQALEEHGGEGMTTYHNTFSVIPAHRPWRTTPQAKPCVHGPQIAIVTGPAGEEIFCDEHGRVKVQFPWDRYGNSDDASSCWVRVSQGWAGGQYGMMAIPRIGHEVIVSFLEGDPDQPIITGRTYHATNVPPYPLPANKTRTVIRTETHQGEGFNELRFEDQAEQEEIYVHAQKDMNLLVENDRKDNIKHDLHLDVENERFSHIKVDDHLTVDGQSKAHVAGDISLTTDSSLHIKQGKKHLLEAGSEIHHKAGDKIIIEAGTEITIKTAAGFVKLDPAGVHLSGAVVNLNSGGSTGNGSGATPTLPSISSLLTSVIVPNWVEFEYLGPDMQPFANTPYRAILSDGTEVSGTLDGDGYARIEEVPAGPVRIYYDPDAEFEDPEREPIDSLTSSVKSLLGGNS</sequence>
<dbReference type="EMBL" id="JAJUBC010000049">
    <property type="protein sequence ID" value="MDD1796280.1"/>
    <property type="molecule type" value="Genomic_DNA"/>
</dbReference>
<dbReference type="NCBIfam" id="TIGR01646">
    <property type="entry name" value="vgr_GE"/>
    <property type="match status" value="1"/>
</dbReference>
<accession>A0ABT5R7N8</accession>
<dbReference type="SUPFAM" id="SSF69279">
    <property type="entry name" value="Phage tail proteins"/>
    <property type="match status" value="2"/>
</dbReference>
<dbReference type="Gene3D" id="2.30.110.50">
    <property type="match status" value="1"/>
</dbReference>
<dbReference type="InterPro" id="IPR054030">
    <property type="entry name" value="Gp5_Vgr_C"/>
</dbReference>
<keyword evidence="6" id="KW-1185">Reference proteome</keyword>
<name>A0ABT5R7N8_9GAMM</name>
<dbReference type="RefSeq" id="WP_274167033.1">
    <property type="nucleotide sequence ID" value="NZ_JAJUBC010000049.1"/>
</dbReference>
<protein>
    <submittedName>
        <fullName evidence="5">Type VI secretion system tip protein VgrG</fullName>
    </submittedName>
</protein>
<dbReference type="Gene3D" id="3.55.50.10">
    <property type="entry name" value="Baseplate protein-like domains"/>
    <property type="match status" value="1"/>
</dbReference>
<evidence type="ECO:0000256" key="1">
    <source>
        <dbReference type="ARBA" id="ARBA00005558"/>
    </source>
</evidence>
<dbReference type="PANTHER" id="PTHR32305">
    <property type="match status" value="1"/>
</dbReference>
<dbReference type="Gene3D" id="4.10.220.110">
    <property type="match status" value="1"/>
</dbReference>
<dbReference type="InterPro" id="IPR050708">
    <property type="entry name" value="T6SS_VgrG/RHS"/>
</dbReference>
<feature type="region of interest" description="Disordered" evidence="2">
    <location>
        <begin position="705"/>
        <end position="728"/>
    </location>
</feature>
<dbReference type="InterPro" id="IPR006533">
    <property type="entry name" value="T6SS_Vgr_RhsGE"/>
</dbReference>
<evidence type="ECO:0000259" key="3">
    <source>
        <dbReference type="Pfam" id="PF04717"/>
    </source>
</evidence>
<gene>
    <name evidence="5" type="ORF">LRP50_24475</name>
</gene>
<dbReference type="InterPro" id="IPR017847">
    <property type="entry name" value="T6SS_RhsGE_Vgr_subset"/>
</dbReference>
<dbReference type="Pfam" id="PF22178">
    <property type="entry name" value="Gp5_trimer_C"/>
    <property type="match status" value="1"/>
</dbReference>
<dbReference type="InterPro" id="IPR006531">
    <property type="entry name" value="Gp5/Vgr_OB"/>
</dbReference>
<feature type="compositionally biased region" description="Polar residues" evidence="2">
    <location>
        <begin position="715"/>
        <end position="728"/>
    </location>
</feature>
<organism evidence="5 6">
    <name type="scientific">Enterovibrio gelatinilyticus</name>
    <dbReference type="NCBI Taxonomy" id="2899819"/>
    <lineage>
        <taxon>Bacteria</taxon>
        <taxon>Pseudomonadati</taxon>
        <taxon>Pseudomonadota</taxon>
        <taxon>Gammaproteobacteria</taxon>
        <taxon>Vibrionales</taxon>
        <taxon>Vibrionaceae</taxon>
        <taxon>Enterovibrio</taxon>
    </lineage>
</organism>
<feature type="domain" description="Gp5/Type VI secretion system Vgr C-terminal trimerisation" evidence="4">
    <location>
        <begin position="470"/>
        <end position="574"/>
    </location>
</feature>
<dbReference type="SUPFAM" id="SSF69255">
    <property type="entry name" value="gp5 N-terminal domain-like"/>
    <property type="match status" value="1"/>
</dbReference>
<dbReference type="PANTHER" id="PTHR32305:SF11">
    <property type="entry name" value="TYPE VI SECRETION SYSTEM SPIKE PROTEIN VGRG3"/>
    <property type="match status" value="1"/>
</dbReference>
<feature type="domain" description="Gp5/Type VI secretion system Vgr protein OB-fold" evidence="3">
    <location>
        <begin position="386"/>
        <end position="452"/>
    </location>
</feature>
<dbReference type="InterPro" id="IPR037026">
    <property type="entry name" value="Vgr_OB-fold_dom_sf"/>
</dbReference>
<dbReference type="Pfam" id="PF05954">
    <property type="entry name" value="Phage_GPD"/>
    <property type="match status" value="1"/>
</dbReference>
<proteinExistence type="inferred from homology"/>
<dbReference type="NCBIfam" id="TIGR03361">
    <property type="entry name" value="VI_Rhs_Vgr"/>
    <property type="match status" value="1"/>
</dbReference>
<dbReference type="SUPFAM" id="SSF69349">
    <property type="entry name" value="Phage fibre proteins"/>
    <property type="match status" value="1"/>
</dbReference>
<dbReference type="Proteomes" id="UP001149400">
    <property type="component" value="Unassembled WGS sequence"/>
</dbReference>
<evidence type="ECO:0000313" key="6">
    <source>
        <dbReference type="Proteomes" id="UP001149400"/>
    </source>
</evidence>